<name>A0A2K8SQA4_9NOSO</name>
<reference evidence="1 2" key="1">
    <citation type="submission" date="2017-11" db="EMBL/GenBank/DDBJ databases">
        <title>Complete genome of a free-living desiccation-tolerant cyanobacterium and its photosynthetic adaptation to extreme terrestrial habitat.</title>
        <authorList>
            <person name="Shang J."/>
        </authorList>
    </citation>
    <scope>NUCLEOTIDE SEQUENCE [LARGE SCALE GENOMIC DNA]</scope>
    <source>
        <strain evidence="1 2">CCNUN1</strain>
    </source>
</reference>
<proteinExistence type="predicted"/>
<dbReference type="AlphaFoldDB" id="A0A2K8SQA4"/>
<dbReference type="EMBL" id="CP024785">
    <property type="protein sequence ID" value="AUB37649.1"/>
    <property type="molecule type" value="Genomic_DNA"/>
</dbReference>
<accession>A0A2K8SQA4</accession>
<keyword evidence="2" id="KW-1185">Reference proteome</keyword>
<dbReference type="Proteomes" id="UP000232003">
    <property type="component" value="Chromosome"/>
</dbReference>
<evidence type="ECO:0000313" key="1">
    <source>
        <dbReference type="EMBL" id="AUB37649.1"/>
    </source>
</evidence>
<evidence type="ECO:0000313" key="2">
    <source>
        <dbReference type="Proteomes" id="UP000232003"/>
    </source>
</evidence>
<organism evidence="1 2">
    <name type="scientific">Nostoc flagelliforme CCNUN1</name>
    <dbReference type="NCBI Taxonomy" id="2038116"/>
    <lineage>
        <taxon>Bacteria</taxon>
        <taxon>Bacillati</taxon>
        <taxon>Cyanobacteriota</taxon>
        <taxon>Cyanophyceae</taxon>
        <taxon>Nostocales</taxon>
        <taxon>Nostocaceae</taxon>
        <taxon>Nostoc</taxon>
    </lineage>
</organism>
<dbReference type="KEGG" id="nfl:COO91_03595"/>
<gene>
    <name evidence="1" type="ORF">COO91_03595</name>
</gene>
<sequence>MKITYAMAVVIVFLGEKVVSVQNHRNNFPKLGIIIGFTNP</sequence>
<protein>
    <submittedName>
        <fullName evidence="1">Uncharacterized protein</fullName>
    </submittedName>
</protein>